<keyword evidence="1" id="KW-1133">Transmembrane helix</keyword>
<evidence type="ECO:0000256" key="1">
    <source>
        <dbReference type="SAM" id="Phobius"/>
    </source>
</evidence>
<gene>
    <name evidence="2" type="ORF">KCMC57_44730</name>
</gene>
<dbReference type="RefSeq" id="WP_407990361.1">
    <property type="nucleotide sequence ID" value="NZ_AP035881.2"/>
</dbReference>
<keyword evidence="1" id="KW-0472">Membrane</keyword>
<proteinExistence type="predicted"/>
<dbReference type="AlphaFoldDB" id="A0AB33K5R9"/>
<protein>
    <submittedName>
        <fullName evidence="2">Uncharacterized protein</fullName>
    </submittedName>
</protein>
<accession>A0AB33K5R9</accession>
<keyword evidence="1" id="KW-0812">Transmembrane</keyword>
<organism evidence="2">
    <name type="scientific">Kitasatospora sp. CMC57</name>
    <dbReference type="NCBI Taxonomy" id="3231513"/>
    <lineage>
        <taxon>Bacteria</taxon>
        <taxon>Bacillati</taxon>
        <taxon>Actinomycetota</taxon>
        <taxon>Actinomycetes</taxon>
        <taxon>Kitasatosporales</taxon>
        <taxon>Streptomycetaceae</taxon>
        <taxon>Kitasatospora</taxon>
    </lineage>
</organism>
<feature type="transmembrane region" description="Helical" evidence="1">
    <location>
        <begin position="28"/>
        <end position="46"/>
    </location>
</feature>
<reference evidence="2" key="1">
    <citation type="submission" date="2024-07" db="EMBL/GenBank/DDBJ databases">
        <title>Complete genome sequences of cellulolytic bacteria, Kitasatospora sp. CMC57 and Streptomyces sp. CMC78, isolated from Japanese agricultural soil.</title>
        <authorList>
            <person name="Hashimoto T."/>
            <person name="Ito M."/>
            <person name="Iwamoto M."/>
            <person name="Fukahori D."/>
            <person name="Shoda T."/>
            <person name="Sakoda M."/>
            <person name="Morohoshi T."/>
            <person name="Mitsuboshi M."/>
            <person name="Nishizawa T."/>
        </authorList>
    </citation>
    <scope>NUCLEOTIDE SEQUENCE</scope>
    <source>
        <strain evidence="2">CMC57</strain>
    </source>
</reference>
<sequence>MGAFAFFAGVLLSLMGLGRWRETGSPYWLVGSLVLFLLVLVGALTGKKKTG</sequence>
<evidence type="ECO:0000313" key="2">
    <source>
        <dbReference type="EMBL" id="BFP48105.1"/>
    </source>
</evidence>
<name>A0AB33K5R9_9ACTN</name>
<dbReference type="EMBL" id="AP035881">
    <property type="protein sequence ID" value="BFP48105.1"/>
    <property type="molecule type" value="Genomic_DNA"/>
</dbReference>